<sequence>MLGAGLLTAVPVIPTSSEDTPRASAGFMQPLRVLALMSVPGSRFNPKKLVWKFSGLGGGKVYVLPGVDVQGNLVLPTTRSDKGRSEKKVNKEKEKENEEQWSSGASWASDGMIGVERSLPSPMYSGWSLVTLFFAGVPAI</sequence>
<feature type="region of interest" description="Disordered" evidence="1">
    <location>
        <begin position="75"/>
        <end position="104"/>
    </location>
</feature>
<name>A0A409XN03_PSICY</name>
<evidence type="ECO:0000313" key="3">
    <source>
        <dbReference type="Proteomes" id="UP000283269"/>
    </source>
</evidence>
<reference evidence="2 3" key="1">
    <citation type="journal article" date="2018" name="Evol. Lett.">
        <title>Horizontal gene cluster transfer increased hallucinogenic mushroom diversity.</title>
        <authorList>
            <person name="Reynolds H.T."/>
            <person name="Vijayakumar V."/>
            <person name="Gluck-Thaler E."/>
            <person name="Korotkin H.B."/>
            <person name="Matheny P.B."/>
            <person name="Slot J.C."/>
        </authorList>
    </citation>
    <scope>NUCLEOTIDE SEQUENCE [LARGE SCALE GENOMIC DNA]</scope>
    <source>
        <strain evidence="2 3">2631</strain>
    </source>
</reference>
<organism evidence="2 3">
    <name type="scientific">Psilocybe cyanescens</name>
    <dbReference type="NCBI Taxonomy" id="93625"/>
    <lineage>
        <taxon>Eukaryota</taxon>
        <taxon>Fungi</taxon>
        <taxon>Dikarya</taxon>
        <taxon>Basidiomycota</taxon>
        <taxon>Agaricomycotina</taxon>
        <taxon>Agaricomycetes</taxon>
        <taxon>Agaricomycetidae</taxon>
        <taxon>Agaricales</taxon>
        <taxon>Agaricineae</taxon>
        <taxon>Strophariaceae</taxon>
        <taxon>Psilocybe</taxon>
    </lineage>
</organism>
<evidence type="ECO:0000313" key="2">
    <source>
        <dbReference type="EMBL" id="PPQ92169.1"/>
    </source>
</evidence>
<dbReference type="AlphaFoldDB" id="A0A409XN03"/>
<feature type="compositionally biased region" description="Basic and acidic residues" evidence="1">
    <location>
        <begin position="79"/>
        <end position="98"/>
    </location>
</feature>
<proteinExistence type="predicted"/>
<accession>A0A409XN03</accession>
<dbReference type="InParanoid" id="A0A409XN03"/>
<protein>
    <submittedName>
        <fullName evidence="2">Uncharacterized protein</fullName>
    </submittedName>
</protein>
<dbReference type="EMBL" id="NHYD01001078">
    <property type="protein sequence ID" value="PPQ92169.1"/>
    <property type="molecule type" value="Genomic_DNA"/>
</dbReference>
<evidence type="ECO:0000256" key="1">
    <source>
        <dbReference type="SAM" id="MobiDB-lite"/>
    </source>
</evidence>
<keyword evidence="3" id="KW-1185">Reference proteome</keyword>
<comment type="caution">
    <text evidence="2">The sequence shown here is derived from an EMBL/GenBank/DDBJ whole genome shotgun (WGS) entry which is preliminary data.</text>
</comment>
<gene>
    <name evidence="2" type="ORF">CVT25_008814</name>
</gene>
<dbReference type="Proteomes" id="UP000283269">
    <property type="component" value="Unassembled WGS sequence"/>
</dbReference>